<accession>A0A8H5Y8R0</accession>
<keyword evidence="3" id="KW-1185">Reference proteome</keyword>
<dbReference type="EMBL" id="JAAOAN010000403">
    <property type="protein sequence ID" value="KAF5708063.1"/>
    <property type="molecule type" value="Genomic_DNA"/>
</dbReference>
<organism evidence="2 3">
    <name type="scientific">Fusarium mundagurra</name>
    <dbReference type="NCBI Taxonomy" id="1567541"/>
    <lineage>
        <taxon>Eukaryota</taxon>
        <taxon>Fungi</taxon>
        <taxon>Dikarya</taxon>
        <taxon>Ascomycota</taxon>
        <taxon>Pezizomycotina</taxon>
        <taxon>Sordariomycetes</taxon>
        <taxon>Hypocreomycetidae</taxon>
        <taxon>Hypocreales</taxon>
        <taxon>Nectriaceae</taxon>
        <taxon>Fusarium</taxon>
        <taxon>Fusarium fujikuroi species complex</taxon>
    </lineage>
</organism>
<evidence type="ECO:0000313" key="2">
    <source>
        <dbReference type="EMBL" id="KAF5708063.1"/>
    </source>
</evidence>
<name>A0A8H5Y8R0_9HYPO</name>
<comment type="caution">
    <text evidence="2">The sequence shown here is derived from an EMBL/GenBank/DDBJ whole genome shotgun (WGS) entry which is preliminary data.</text>
</comment>
<dbReference type="PANTHER" id="PTHR38166:SF1">
    <property type="entry name" value="C2H2-TYPE DOMAIN-CONTAINING PROTEIN"/>
    <property type="match status" value="1"/>
</dbReference>
<proteinExistence type="predicted"/>
<dbReference type="AlphaFoldDB" id="A0A8H5Y8R0"/>
<feature type="region of interest" description="Disordered" evidence="1">
    <location>
        <begin position="134"/>
        <end position="187"/>
    </location>
</feature>
<gene>
    <name evidence="2" type="ORF">FMUND_10782</name>
</gene>
<dbReference type="Proteomes" id="UP000544331">
    <property type="component" value="Unassembled WGS sequence"/>
</dbReference>
<evidence type="ECO:0000256" key="1">
    <source>
        <dbReference type="SAM" id="MobiDB-lite"/>
    </source>
</evidence>
<feature type="compositionally biased region" description="Basic and acidic residues" evidence="1">
    <location>
        <begin position="158"/>
        <end position="167"/>
    </location>
</feature>
<evidence type="ECO:0008006" key="4">
    <source>
        <dbReference type="Google" id="ProtNLM"/>
    </source>
</evidence>
<reference evidence="2 3" key="1">
    <citation type="submission" date="2020-05" db="EMBL/GenBank/DDBJ databases">
        <title>Identification and distribution of gene clusters putatively required for synthesis of sphingolipid metabolism inhibitors in phylogenetically diverse species of the filamentous fungus Fusarium.</title>
        <authorList>
            <person name="Kim H.-S."/>
            <person name="Busman M."/>
            <person name="Brown D.W."/>
            <person name="Divon H."/>
            <person name="Uhlig S."/>
            <person name="Proctor R.H."/>
        </authorList>
    </citation>
    <scope>NUCLEOTIDE SEQUENCE [LARGE SCALE GENOMIC DNA]</scope>
    <source>
        <strain evidence="2 3">NRRL 66235</strain>
    </source>
</reference>
<sequence>MSTITITPSGLQVHQEYDVGLTLHNSTCYSIAPKQRKLSIKLQMIIQHLCVLSLLVDFYKSEGQNKNKNQQLATKGQDDALPLLCTGEISAATRHYGAEANSAPNVVLLFLGNGRHCYWWILYCPTQESFGSEAPSIGDKRAGSPGSGNQSGRKKKGSGRENNDRGNGKGGKGNGQSPGKKKRRFGSDQPFTKQLACLFFKLDPRKYQCCAALKITEWDRLFQHLKRQHLMEGEHCPKCREEFYGEDAETEKNEHIRQDTCVEKTALDTGLLLPNEYHDLNGLHGTTHEEKWYKAWKKLFGDHPAPYSPYFETVNCMREVQESTMERELPTILESLLRGALTRQEAISAILRRLRNPIPTPNPLIQEELQAVLAPSTPAQIPLVPDTPPIQGPETWPDAMEPFGPNTGDLPNQAYIPGMEMGPSEYMLHGIFCPQPLEEPLGSFEEDEILRQLTHYPDDGHYFGELGNTGHTQE</sequence>
<dbReference type="PANTHER" id="PTHR38166">
    <property type="entry name" value="C2H2-TYPE DOMAIN-CONTAINING PROTEIN-RELATED"/>
    <property type="match status" value="1"/>
</dbReference>
<dbReference type="OrthoDB" id="4772970at2759"/>
<protein>
    <recommendedName>
        <fullName evidence="4">C2H2-type domain-containing protein</fullName>
    </recommendedName>
</protein>
<evidence type="ECO:0000313" key="3">
    <source>
        <dbReference type="Proteomes" id="UP000544331"/>
    </source>
</evidence>